<comment type="caution">
    <text evidence="2">The sequence shown here is derived from an EMBL/GenBank/DDBJ whole genome shotgun (WGS) entry which is preliminary data.</text>
</comment>
<evidence type="ECO:0000313" key="2">
    <source>
        <dbReference type="EMBL" id="MFC4136273.1"/>
    </source>
</evidence>
<dbReference type="SMART" id="SM00347">
    <property type="entry name" value="HTH_MARR"/>
    <property type="match status" value="1"/>
</dbReference>
<dbReference type="EMBL" id="JBHSAY010000029">
    <property type="protein sequence ID" value="MFC4136273.1"/>
    <property type="molecule type" value="Genomic_DNA"/>
</dbReference>
<dbReference type="Proteomes" id="UP001595816">
    <property type="component" value="Unassembled WGS sequence"/>
</dbReference>
<evidence type="ECO:0000313" key="3">
    <source>
        <dbReference type="Proteomes" id="UP001595816"/>
    </source>
</evidence>
<dbReference type="RefSeq" id="WP_382191724.1">
    <property type="nucleotide sequence ID" value="NZ_JBHSAY010000029.1"/>
</dbReference>
<dbReference type="InterPro" id="IPR036388">
    <property type="entry name" value="WH-like_DNA-bd_sf"/>
</dbReference>
<dbReference type="Gene3D" id="1.10.10.10">
    <property type="entry name" value="Winged helix-like DNA-binding domain superfamily/Winged helix DNA-binding domain"/>
    <property type="match status" value="1"/>
</dbReference>
<sequence length="139" mass="14643">MRVFTALRRLNPSGLSLTAASTLATLEREGPRRLTELAGIEGVTQPAMTQVVSRLERDSLAVRTADPGDRRVVLVEITTAGLDLLRHRRSVRSGKVAALLAQLEPRDAAAISAALPALNALADLVTSPSVATPSENAPS</sequence>
<dbReference type="InterPro" id="IPR036390">
    <property type="entry name" value="WH_DNA-bd_sf"/>
</dbReference>
<proteinExistence type="predicted"/>
<dbReference type="PANTHER" id="PTHR39515">
    <property type="entry name" value="CONSERVED PROTEIN"/>
    <property type="match status" value="1"/>
</dbReference>
<evidence type="ECO:0000259" key="1">
    <source>
        <dbReference type="PROSITE" id="PS50995"/>
    </source>
</evidence>
<dbReference type="SUPFAM" id="SSF46785">
    <property type="entry name" value="Winged helix' DNA-binding domain"/>
    <property type="match status" value="1"/>
</dbReference>
<dbReference type="PROSITE" id="PS50995">
    <property type="entry name" value="HTH_MARR_2"/>
    <property type="match status" value="1"/>
</dbReference>
<dbReference type="Pfam" id="PF01047">
    <property type="entry name" value="MarR"/>
    <property type="match status" value="1"/>
</dbReference>
<reference evidence="3" key="1">
    <citation type="journal article" date="2019" name="Int. J. Syst. Evol. Microbiol.">
        <title>The Global Catalogue of Microorganisms (GCM) 10K type strain sequencing project: providing services to taxonomists for standard genome sequencing and annotation.</title>
        <authorList>
            <consortium name="The Broad Institute Genomics Platform"/>
            <consortium name="The Broad Institute Genome Sequencing Center for Infectious Disease"/>
            <person name="Wu L."/>
            <person name="Ma J."/>
        </authorList>
    </citation>
    <scope>NUCLEOTIDE SEQUENCE [LARGE SCALE GENOMIC DNA]</scope>
    <source>
        <strain evidence="3">CGMCC 4.7289</strain>
    </source>
</reference>
<organism evidence="2 3">
    <name type="scientific">Hamadaea flava</name>
    <dbReference type="NCBI Taxonomy" id="1742688"/>
    <lineage>
        <taxon>Bacteria</taxon>
        <taxon>Bacillati</taxon>
        <taxon>Actinomycetota</taxon>
        <taxon>Actinomycetes</taxon>
        <taxon>Micromonosporales</taxon>
        <taxon>Micromonosporaceae</taxon>
        <taxon>Hamadaea</taxon>
    </lineage>
</organism>
<name>A0ABV8M0K7_9ACTN</name>
<protein>
    <submittedName>
        <fullName evidence="2">MarR family winged helix-turn-helix transcriptional regulator</fullName>
    </submittedName>
</protein>
<keyword evidence="3" id="KW-1185">Reference proteome</keyword>
<feature type="domain" description="HTH marR-type" evidence="1">
    <location>
        <begin position="1"/>
        <end position="120"/>
    </location>
</feature>
<gene>
    <name evidence="2" type="ORF">ACFOZ4_37185</name>
</gene>
<accession>A0ABV8M0K7</accession>
<dbReference type="InterPro" id="IPR000835">
    <property type="entry name" value="HTH_MarR-typ"/>
</dbReference>
<dbReference type="PANTHER" id="PTHR39515:SF2">
    <property type="entry name" value="HTH-TYPE TRANSCRIPTIONAL REGULATOR RV0880"/>
    <property type="match status" value="1"/>
</dbReference>
<dbReference type="InterPro" id="IPR052526">
    <property type="entry name" value="HTH-type_Bedaq_tolerance"/>
</dbReference>